<organism evidence="3">
    <name type="scientific">Micromonas pusilla (strain CCMP1545)</name>
    <name type="common">Picoplanktonic green alga</name>
    <dbReference type="NCBI Taxonomy" id="564608"/>
    <lineage>
        <taxon>Eukaryota</taxon>
        <taxon>Viridiplantae</taxon>
        <taxon>Chlorophyta</taxon>
        <taxon>Mamiellophyceae</taxon>
        <taxon>Mamiellales</taxon>
        <taxon>Mamiellaceae</taxon>
        <taxon>Micromonas</taxon>
    </lineage>
</organism>
<evidence type="ECO:0000313" key="2">
    <source>
        <dbReference type="EMBL" id="EEH55351.1"/>
    </source>
</evidence>
<dbReference type="KEGG" id="mpp:MICPUCDRAFT_59929"/>
<evidence type="ECO:0000256" key="1">
    <source>
        <dbReference type="SAM" id="MobiDB-lite"/>
    </source>
</evidence>
<feature type="region of interest" description="Disordered" evidence="1">
    <location>
        <begin position="1"/>
        <end position="29"/>
    </location>
</feature>
<keyword evidence="3" id="KW-1185">Reference proteome</keyword>
<gene>
    <name evidence="2" type="ORF">MICPUCDRAFT_59929</name>
</gene>
<name>C1MYK3_MICPC</name>
<reference evidence="2 3" key="1">
    <citation type="journal article" date="2009" name="Science">
        <title>Green evolution and dynamic adaptations revealed by genomes of the marine picoeukaryotes Micromonas.</title>
        <authorList>
            <person name="Worden A.Z."/>
            <person name="Lee J.H."/>
            <person name="Mock T."/>
            <person name="Rouze P."/>
            <person name="Simmons M.P."/>
            <person name="Aerts A.L."/>
            <person name="Allen A.E."/>
            <person name="Cuvelier M.L."/>
            <person name="Derelle E."/>
            <person name="Everett M.V."/>
            <person name="Foulon E."/>
            <person name="Grimwood J."/>
            <person name="Gundlach H."/>
            <person name="Henrissat B."/>
            <person name="Napoli C."/>
            <person name="McDonald S.M."/>
            <person name="Parker M.S."/>
            <person name="Rombauts S."/>
            <person name="Salamov A."/>
            <person name="Von Dassow P."/>
            <person name="Badger J.H."/>
            <person name="Coutinho P.M."/>
            <person name="Demir E."/>
            <person name="Dubchak I."/>
            <person name="Gentemann C."/>
            <person name="Eikrem W."/>
            <person name="Gready J.E."/>
            <person name="John U."/>
            <person name="Lanier W."/>
            <person name="Lindquist E.A."/>
            <person name="Lucas S."/>
            <person name="Mayer K.F."/>
            <person name="Moreau H."/>
            <person name="Not F."/>
            <person name="Otillar R."/>
            <person name="Panaud O."/>
            <person name="Pangilinan J."/>
            <person name="Paulsen I."/>
            <person name="Piegu B."/>
            <person name="Poliakov A."/>
            <person name="Robbens S."/>
            <person name="Schmutz J."/>
            <person name="Toulza E."/>
            <person name="Wyss T."/>
            <person name="Zelensky A."/>
            <person name="Zhou K."/>
            <person name="Armbrust E.V."/>
            <person name="Bhattacharya D."/>
            <person name="Goodenough U.W."/>
            <person name="Van de Peer Y."/>
            <person name="Grigoriev I.V."/>
        </authorList>
    </citation>
    <scope>NUCLEOTIDE SEQUENCE [LARGE SCALE GENOMIC DNA]</scope>
    <source>
        <strain evidence="2 3">CCMP1545</strain>
    </source>
</reference>
<protein>
    <submittedName>
        <fullName evidence="2">Predicted protein</fullName>
    </submittedName>
</protein>
<feature type="compositionally biased region" description="Pro residues" evidence="1">
    <location>
        <begin position="1"/>
        <end position="11"/>
    </location>
</feature>
<feature type="compositionally biased region" description="Basic residues" evidence="1">
    <location>
        <begin position="237"/>
        <end position="250"/>
    </location>
</feature>
<dbReference type="EMBL" id="GG663742">
    <property type="protein sequence ID" value="EEH55351.1"/>
    <property type="molecule type" value="Genomic_DNA"/>
</dbReference>
<dbReference type="Proteomes" id="UP000001876">
    <property type="component" value="Unassembled WGS sequence"/>
</dbReference>
<dbReference type="GeneID" id="9685738"/>
<feature type="compositionally biased region" description="Low complexity" evidence="1">
    <location>
        <begin position="225"/>
        <end position="236"/>
    </location>
</feature>
<evidence type="ECO:0000313" key="3">
    <source>
        <dbReference type="Proteomes" id="UP000001876"/>
    </source>
</evidence>
<accession>C1MYK3</accession>
<feature type="region of interest" description="Disordered" evidence="1">
    <location>
        <begin position="51"/>
        <end position="75"/>
    </location>
</feature>
<proteinExistence type="predicted"/>
<feature type="region of interest" description="Disordered" evidence="1">
    <location>
        <begin position="149"/>
        <end position="250"/>
    </location>
</feature>
<dbReference type="RefSeq" id="XP_003060582.1">
    <property type="nucleotide sequence ID" value="XM_003060536.1"/>
</dbReference>
<dbReference type="AlphaFoldDB" id="C1MYK3"/>
<sequence>MSSSPAPPPAPVDAKPAKEQPDRSGYATMSARTLKRLEDAKTELVKRIRDKANDAPALLDDEPEYPADASDAARKRLKTSHNKLLDARFEKLSDEHVTEPAMKDLRAFASALGVRVKAVKVDAKEHDDKSKRKSPLKLAHVLITAKSVASLEARDRGGAEDDEETDLGRVPVITLVPTRPRSRGARRSSRTSSGASLRPGSLGFNARPRRLSTPTDAPLNAAPTSLLRADARPSARASRRRRRRATSTPS</sequence>
<feature type="compositionally biased region" description="Basic residues" evidence="1">
    <location>
        <begin position="180"/>
        <end position="189"/>
    </location>
</feature>